<dbReference type="InterPro" id="IPR019431">
    <property type="entry name" value="DUF2417"/>
</dbReference>
<feature type="transmembrane region" description="Helical" evidence="1">
    <location>
        <begin position="128"/>
        <end position="150"/>
    </location>
</feature>
<keyword evidence="1" id="KW-0812">Transmembrane</keyword>
<dbReference type="STRING" id="590646.G3B7W4"/>
<accession>G3B7W4</accession>
<proteinExistence type="predicted"/>
<name>G3B7W4_CANTC</name>
<dbReference type="GO" id="GO:0005783">
    <property type="term" value="C:endoplasmic reticulum"/>
    <property type="evidence" value="ECO:0007669"/>
    <property type="project" value="TreeGrafter"/>
</dbReference>
<gene>
    <name evidence="3" type="ORF">CANTEDRAFT_131201</name>
</gene>
<dbReference type="Proteomes" id="UP000000707">
    <property type="component" value="Unassembled WGS sequence"/>
</dbReference>
<organism evidence="4">
    <name type="scientific">Candida tenuis (strain ATCC 10573 / BCRC 21748 / CBS 615 / JCM 9827 / NBRC 10315 / NRRL Y-1498 / VKM Y-70)</name>
    <name type="common">Yeast</name>
    <name type="synonym">Yamadazyma tenuis</name>
    <dbReference type="NCBI Taxonomy" id="590646"/>
    <lineage>
        <taxon>Eukaryota</taxon>
        <taxon>Fungi</taxon>
        <taxon>Dikarya</taxon>
        <taxon>Ascomycota</taxon>
        <taxon>Saccharomycotina</taxon>
        <taxon>Pichiomycetes</taxon>
        <taxon>Debaryomycetaceae</taxon>
        <taxon>Yamadazyma</taxon>
    </lineage>
</organism>
<feature type="transmembrane region" description="Helical" evidence="1">
    <location>
        <begin position="104"/>
        <end position="121"/>
    </location>
</feature>
<sequence length="533" mass="60943">MCFTGQPGGCDYIWVYEARDHPGGSTDSLTSEELERQPLVQGQFVSPDDPIVSPLNLYWVRTVKFIIRVMWITNVVLFFILLLSDFVAIPGLNNRGRSFLEIDLVILSGLTNLLTYWCFTVPAYYERVLGYVTAGLLGVDFLVMFSVTYLRHQFGFIGNFLMLWTLATVLFNCYADYTVERAKVYQEIRYTGRPENRKTFFEAIVISFKFLIKLVLFVIIWNISLNLWLMAFDTHEKPPGKMVAVNNDQFKLHLSCYGDMTNGSQPIVLVEGGQTTSSEEFQEWIEELYDLNKLERYCFYDRPGYGFSDSAASPVSVSIIVDYLEEALKQSGVPGPFALVGFDVGGLYSRAFASKNPTITKSIMLVDSWHEDMLKLKPFPKKETYSFPELSLMTTGVGFKLWFQGIVSPLGVVTNLHWFTHPKKYSSKARIYGPDMVHQSQYIRARLQEQITASILSYNEVAGSHLQDIPLYVVSSDYMIKRSKNWGNWQRQLAKLSTDTEEWTVVEKTNHFMWESKSGKSALQEALLRMLGA</sequence>
<dbReference type="GO" id="GO:0016787">
    <property type="term" value="F:hydrolase activity"/>
    <property type="evidence" value="ECO:0007669"/>
    <property type="project" value="UniProtKB-KW"/>
</dbReference>
<evidence type="ECO:0000259" key="2">
    <source>
        <dbReference type="Pfam" id="PF00561"/>
    </source>
</evidence>
<dbReference type="Gene3D" id="3.40.50.1820">
    <property type="entry name" value="alpha/beta hydrolase"/>
    <property type="match status" value="1"/>
</dbReference>
<dbReference type="InterPro" id="IPR029058">
    <property type="entry name" value="AB_hydrolase_fold"/>
</dbReference>
<evidence type="ECO:0000313" key="4">
    <source>
        <dbReference type="Proteomes" id="UP000000707"/>
    </source>
</evidence>
<evidence type="ECO:0000313" key="3">
    <source>
        <dbReference type="EMBL" id="EGV61673.1"/>
    </source>
</evidence>
<dbReference type="PANTHER" id="PTHR43139">
    <property type="entry name" value="SI:DKEY-122A22.2"/>
    <property type="match status" value="1"/>
</dbReference>
<dbReference type="InterPro" id="IPR000073">
    <property type="entry name" value="AB_hydrolase_1"/>
</dbReference>
<dbReference type="GeneID" id="18249503"/>
<dbReference type="KEGG" id="cten:18249503"/>
<reference evidence="3 4" key="1">
    <citation type="journal article" date="2011" name="Proc. Natl. Acad. Sci. U.S.A.">
        <title>Comparative genomics of xylose-fermenting fungi for enhanced biofuel production.</title>
        <authorList>
            <person name="Wohlbach D.J."/>
            <person name="Kuo A."/>
            <person name="Sato T.K."/>
            <person name="Potts K.M."/>
            <person name="Salamov A.A."/>
            <person name="LaButti K.M."/>
            <person name="Sun H."/>
            <person name="Clum A."/>
            <person name="Pangilinan J.L."/>
            <person name="Lindquist E.A."/>
            <person name="Lucas S."/>
            <person name="Lapidus A."/>
            <person name="Jin M."/>
            <person name="Gunawan C."/>
            <person name="Balan V."/>
            <person name="Dale B.E."/>
            <person name="Jeffries T.W."/>
            <person name="Zinkel R."/>
            <person name="Barry K.W."/>
            <person name="Grigoriev I.V."/>
            <person name="Gasch A.P."/>
        </authorList>
    </citation>
    <scope>NUCLEOTIDE SEQUENCE [LARGE SCALE GENOMIC DNA]</scope>
    <source>
        <strain evidence="4">ATCC 10573 / BCRC 21748 / CBS 615 / JCM 9827 / NBRC 10315 / NRRL Y-1498 / VKM Y-70</strain>
    </source>
</reference>
<dbReference type="InterPro" id="IPR052370">
    <property type="entry name" value="Meta-cleavage_hydrolase"/>
</dbReference>
<dbReference type="eggNOG" id="ENOG502QQW9">
    <property type="taxonomic scope" value="Eukaryota"/>
</dbReference>
<evidence type="ECO:0000256" key="1">
    <source>
        <dbReference type="SAM" id="Phobius"/>
    </source>
</evidence>
<feature type="transmembrane region" description="Helical" evidence="1">
    <location>
        <begin position="156"/>
        <end position="179"/>
    </location>
</feature>
<feature type="transmembrane region" description="Helical" evidence="1">
    <location>
        <begin position="200"/>
        <end position="221"/>
    </location>
</feature>
<dbReference type="OrthoDB" id="164921at2759"/>
<keyword evidence="3" id="KW-0378">Hydrolase</keyword>
<protein>
    <submittedName>
        <fullName evidence="3">Alpha/beta-hydrolase</fullName>
    </submittedName>
</protein>
<feature type="transmembrane region" description="Helical" evidence="1">
    <location>
        <begin position="65"/>
        <end position="84"/>
    </location>
</feature>
<dbReference type="Pfam" id="PF00561">
    <property type="entry name" value="Abhydrolase_1"/>
    <property type="match status" value="1"/>
</dbReference>
<keyword evidence="1" id="KW-0472">Membrane</keyword>
<dbReference type="AlphaFoldDB" id="G3B7W4"/>
<dbReference type="Pfam" id="PF10329">
    <property type="entry name" value="DUF2417"/>
    <property type="match status" value="1"/>
</dbReference>
<dbReference type="PANTHER" id="PTHR43139:SF52">
    <property type="entry name" value="SI:DKEY-122A22.2"/>
    <property type="match status" value="1"/>
</dbReference>
<feature type="domain" description="AB hydrolase-1" evidence="2">
    <location>
        <begin position="266"/>
        <end position="380"/>
    </location>
</feature>
<keyword evidence="1" id="KW-1133">Transmembrane helix</keyword>
<keyword evidence="4" id="KW-1185">Reference proteome</keyword>
<dbReference type="EMBL" id="GL996527">
    <property type="protein sequence ID" value="EGV61673.1"/>
    <property type="molecule type" value="Genomic_DNA"/>
</dbReference>
<dbReference type="HOGENOM" id="CLU_028296_1_0_1"/>
<dbReference type="SUPFAM" id="SSF53474">
    <property type="entry name" value="alpha/beta-Hydrolases"/>
    <property type="match status" value="1"/>
</dbReference>